<dbReference type="GO" id="GO:2001224">
    <property type="term" value="P:positive regulation of neuron migration"/>
    <property type="evidence" value="ECO:0000318"/>
    <property type="project" value="GO_Central"/>
</dbReference>
<feature type="coiled-coil region" evidence="14">
    <location>
        <begin position="140"/>
        <end position="216"/>
    </location>
</feature>
<sequence length="491" mass="56321">MAAEELGRVSVVSDLSKQALHEYEDLQRRSEAAAMQCQRLEEERDAAVKKLSEIQQVSQMVIQEVSVIQEDLEIERMCRESAEALASKLNRQNRSLKRKSMMLMSHLSPETITEISLVDDEEEGEDLDINSKDCHCQNNIAELQRKLERVLQEKDQATSELKSVRQQLRDVKDEVMREKHDNTVLIAEIMQQKKLLQKYNRVSQFAVEEYEALQETLDLEQNLRTEAENFARAMLVEQKKLKRQSQILMQNSATTQALQDALSQIASLTEELETERLEHQKQMKQMEEKLKGCEVQRELTALRLKLELLEEEKKEHTVRCSKAEQEVKDLRFTVEELQKKLQAAVNPPPTPASAPPPPPPPPPPATSSASNPLSALLSLIRRKKDNESDIPLLDQNTTKTPEVDIRQQAVDEMMQRIKKGVQLRPVRQSPCRARRQMEKLPSNSAIQELKGIMENFSKSPNIPGPKPVQSSSNDEEELYKILLRRRDALES</sequence>
<dbReference type="GO" id="GO:0043204">
    <property type="term" value="C:perikaryon"/>
    <property type="evidence" value="ECO:0007669"/>
    <property type="project" value="UniProtKB-SubCell"/>
</dbReference>
<dbReference type="GeneTree" id="ENSGT00510000048167"/>
<dbReference type="GeneID" id="101173328"/>
<dbReference type="Bgee" id="ENSORLG00000023645">
    <property type="expression patterns" value="Expressed in intestine and 9 other cell types or tissues"/>
</dbReference>
<evidence type="ECO:0000256" key="10">
    <source>
        <dbReference type="ARBA" id="ARBA00022490"/>
    </source>
</evidence>
<feature type="domain" description="WH2" evidence="16">
    <location>
        <begin position="409"/>
        <end position="426"/>
    </location>
</feature>
<accession>A0A3B3IIN3</accession>
<dbReference type="GO" id="GO:0048920">
    <property type="term" value="P:posterior lateral line neuromast primordium migration"/>
    <property type="evidence" value="ECO:0007669"/>
    <property type="project" value="Ensembl"/>
</dbReference>
<feature type="region of interest" description="Disordered" evidence="15">
    <location>
        <begin position="340"/>
        <end position="371"/>
    </location>
</feature>
<evidence type="ECO:0000256" key="6">
    <source>
        <dbReference type="ARBA" id="ARBA00004624"/>
    </source>
</evidence>
<dbReference type="Proteomes" id="UP000001038">
    <property type="component" value="Chromosome 15"/>
</dbReference>
<keyword evidence="12" id="KW-0206">Cytoskeleton</keyword>
<keyword evidence="9" id="KW-0217">Developmental protein</keyword>
<dbReference type="OrthoDB" id="6111338at2759"/>
<proteinExistence type="inferred from homology"/>
<comment type="subcellular location">
    <subcellularLocation>
        <location evidence="4">Cell projection</location>
        <location evidence="4">Axon</location>
    </subcellularLocation>
    <subcellularLocation>
        <location evidence="3">Cell projection</location>
        <location evidence="3">Filopodium</location>
    </subcellularLocation>
    <subcellularLocation>
        <location evidence="6">Cell projection</location>
        <location evidence="6">Growth cone</location>
    </subcellularLocation>
    <subcellularLocation>
        <location evidence="5">Cell projection</location>
        <location evidence="5">Lamellipodium</location>
    </subcellularLocation>
    <subcellularLocation>
        <location evidence="1">Cytoplasm</location>
        <location evidence="1">Cytoskeleton</location>
    </subcellularLocation>
    <subcellularLocation>
        <location evidence="2">Perikaryon</location>
    </subcellularLocation>
</comment>
<dbReference type="GO" id="GO:0030027">
    <property type="term" value="C:lamellipodium"/>
    <property type="evidence" value="ECO:0007669"/>
    <property type="project" value="UniProtKB-SubCell"/>
</dbReference>
<keyword evidence="10" id="KW-0963">Cytoplasm</keyword>
<dbReference type="GO" id="GO:0048812">
    <property type="term" value="P:neuron projection morphogenesis"/>
    <property type="evidence" value="ECO:0000318"/>
    <property type="project" value="GO_Central"/>
</dbReference>
<dbReference type="GO" id="GO:0031252">
    <property type="term" value="C:cell leading edge"/>
    <property type="evidence" value="ECO:0000318"/>
    <property type="project" value="GO_Central"/>
</dbReference>
<evidence type="ECO:0000256" key="5">
    <source>
        <dbReference type="ARBA" id="ARBA00004510"/>
    </source>
</evidence>
<feature type="coiled-coil region" evidence="14">
    <location>
        <begin position="251"/>
        <end position="340"/>
    </location>
</feature>
<evidence type="ECO:0000313" key="18">
    <source>
        <dbReference type="Proteomes" id="UP000001038"/>
    </source>
</evidence>
<evidence type="ECO:0000256" key="13">
    <source>
        <dbReference type="ARBA" id="ARBA00023273"/>
    </source>
</evidence>
<dbReference type="GO" id="GO:0044295">
    <property type="term" value="C:axonal growth cone"/>
    <property type="evidence" value="ECO:0000318"/>
    <property type="project" value="GO_Central"/>
</dbReference>
<evidence type="ECO:0000256" key="14">
    <source>
        <dbReference type="SAM" id="Coils"/>
    </source>
</evidence>
<dbReference type="InterPro" id="IPR024849">
    <property type="entry name" value="Shootin-1"/>
</dbReference>
<feature type="coiled-coil region" evidence="14">
    <location>
        <begin position="23"/>
        <end position="99"/>
    </location>
</feature>
<protein>
    <recommendedName>
        <fullName evidence="8">Shootin-1</fullName>
    </recommendedName>
</protein>
<dbReference type="GO" id="GO:0030175">
    <property type="term" value="C:filopodium"/>
    <property type="evidence" value="ECO:0007669"/>
    <property type="project" value="UniProtKB-SubCell"/>
</dbReference>
<dbReference type="STRING" id="8090.ENSORLP00000043940"/>
<evidence type="ECO:0000256" key="4">
    <source>
        <dbReference type="ARBA" id="ARBA00004489"/>
    </source>
</evidence>
<keyword evidence="11 14" id="KW-0175">Coiled coil</keyword>
<comment type="similarity">
    <text evidence="7">Belongs to the shootin family.</text>
</comment>
<evidence type="ECO:0000256" key="3">
    <source>
        <dbReference type="ARBA" id="ARBA00004486"/>
    </source>
</evidence>
<reference evidence="17 18" key="1">
    <citation type="journal article" date="2007" name="Nature">
        <title>The medaka draft genome and insights into vertebrate genome evolution.</title>
        <authorList>
            <person name="Kasahara M."/>
            <person name="Naruse K."/>
            <person name="Sasaki S."/>
            <person name="Nakatani Y."/>
            <person name="Qu W."/>
            <person name="Ahsan B."/>
            <person name="Yamada T."/>
            <person name="Nagayasu Y."/>
            <person name="Doi K."/>
            <person name="Kasai Y."/>
            <person name="Jindo T."/>
            <person name="Kobayashi D."/>
            <person name="Shimada A."/>
            <person name="Toyoda A."/>
            <person name="Kuroki Y."/>
            <person name="Fujiyama A."/>
            <person name="Sasaki T."/>
            <person name="Shimizu A."/>
            <person name="Asakawa S."/>
            <person name="Shimizu N."/>
            <person name="Hashimoto S."/>
            <person name="Yang J."/>
            <person name="Lee Y."/>
            <person name="Matsushima K."/>
            <person name="Sugano S."/>
            <person name="Sakaizumi M."/>
            <person name="Narita T."/>
            <person name="Ohishi K."/>
            <person name="Haga S."/>
            <person name="Ohta F."/>
            <person name="Nomoto H."/>
            <person name="Nogata K."/>
            <person name="Morishita T."/>
            <person name="Endo T."/>
            <person name="Shin-I T."/>
            <person name="Takeda H."/>
            <person name="Morishita S."/>
            <person name="Kohara Y."/>
        </authorList>
    </citation>
    <scope>NUCLEOTIDE SEQUENCE [LARGE SCALE GENOMIC DNA]</scope>
    <source>
        <strain evidence="17 18">Hd-rR</strain>
    </source>
</reference>
<evidence type="ECO:0000256" key="8">
    <source>
        <dbReference type="ARBA" id="ARBA00017666"/>
    </source>
</evidence>
<dbReference type="InterPro" id="IPR003124">
    <property type="entry name" value="WH2_dom"/>
</dbReference>
<feature type="compositionally biased region" description="Pro residues" evidence="15">
    <location>
        <begin position="346"/>
        <end position="365"/>
    </location>
</feature>
<evidence type="ECO:0000259" key="16">
    <source>
        <dbReference type="PROSITE" id="PS51082"/>
    </source>
</evidence>
<dbReference type="RefSeq" id="XP_011482371.1">
    <property type="nucleotide sequence ID" value="XM_011484069.3"/>
</dbReference>
<gene>
    <name evidence="17" type="primary">SHTN1</name>
    <name evidence="17" type="synonym">shtn1</name>
</gene>
<dbReference type="GO" id="GO:0003779">
    <property type="term" value="F:actin binding"/>
    <property type="evidence" value="ECO:0007669"/>
    <property type="project" value="InterPro"/>
</dbReference>
<dbReference type="PANTHER" id="PTHR46606:SF3">
    <property type="entry name" value="SHOOTIN-1"/>
    <property type="match status" value="1"/>
</dbReference>
<dbReference type="PANTHER" id="PTHR46606">
    <property type="entry name" value="SHOOTIN-1"/>
    <property type="match status" value="1"/>
</dbReference>
<reference evidence="17" key="3">
    <citation type="submission" date="2025-09" db="UniProtKB">
        <authorList>
            <consortium name="Ensembl"/>
        </authorList>
    </citation>
    <scope>IDENTIFICATION</scope>
    <source>
        <strain evidence="17">Hd-rR</strain>
    </source>
</reference>
<dbReference type="Ensembl" id="ENSORLT00000045021.1">
    <property type="protein sequence ID" value="ENSORLP00000043940.1"/>
    <property type="gene ID" value="ENSORLG00000023645.1"/>
</dbReference>
<feature type="region of interest" description="Disordered" evidence="15">
    <location>
        <begin position="454"/>
        <end position="476"/>
    </location>
</feature>
<evidence type="ECO:0000256" key="1">
    <source>
        <dbReference type="ARBA" id="ARBA00004245"/>
    </source>
</evidence>
<evidence type="ECO:0000256" key="9">
    <source>
        <dbReference type="ARBA" id="ARBA00022473"/>
    </source>
</evidence>
<dbReference type="PROSITE" id="PS51082">
    <property type="entry name" value="WH2"/>
    <property type="match status" value="1"/>
</dbReference>
<dbReference type="GO" id="GO:0005856">
    <property type="term" value="C:cytoskeleton"/>
    <property type="evidence" value="ECO:0007669"/>
    <property type="project" value="UniProtKB-SubCell"/>
</dbReference>
<evidence type="ECO:0000256" key="7">
    <source>
        <dbReference type="ARBA" id="ARBA00010041"/>
    </source>
</evidence>
<dbReference type="InParanoid" id="A0A3B3IIN3"/>
<evidence type="ECO:0000313" key="17">
    <source>
        <dbReference type="Ensembl" id="ENSORLP00000043940.1"/>
    </source>
</evidence>
<keyword evidence="18" id="KW-1185">Reference proteome</keyword>
<organism evidence="17 18">
    <name type="scientific">Oryzias latipes</name>
    <name type="common">Japanese rice fish</name>
    <name type="synonym">Japanese killifish</name>
    <dbReference type="NCBI Taxonomy" id="8090"/>
    <lineage>
        <taxon>Eukaryota</taxon>
        <taxon>Metazoa</taxon>
        <taxon>Chordata</taxon>
        <taxon>Craniata</taxon>
        <taxon>Vertebrata</taxon>
        <taxon>Euteleostomi</taxon>
        <taxon>Actinopterygii</taxon>
        <taxon>Neopterygii</taxon>
        <taxon>Teleostei</taxon>
        <taxon>Neoteleostei</taxon>
        <taxon>Acanthomorphata</taxon>
        <taxon>Ovalentaria</taxon>
        <taxon>Atherinomorphae</taxon>
        <taxon>Beloniformes</taxon>
        <taxon>Adrianichthyidae</taxon>
        <taxon>Oryziinae</taxon>
        <taxon>Oryzias</taxon>
    </lineage>
</organism>
<evidence type="ECO:0000256" key="12">
    <source>
        <dbReference type="ARBA" id="ARBA00023212"/>
    </source>
</evidence>
<dbReference type="AlphaFoldDB" id="A0A3B3IIN3"/>
<evidence type="ECO:0000256" key="11">
    <source>
        <dbReference type="ARBA" id="ARBA00023054"/>
    </source>
</evidence>
<evidence type="ECO:0000256" key="2">
    <source>
        <dbReference type="ARBA" id="ARBA00004484"/>
    </source>
</evidence>
<evidence type="ECO:0000256" key="15">
    <source>
        <dbReference type="SAM" id="MobiDB-lite"/>
    </source>
</evidence>
<dbReference type="GO" id="GO:0005737">
    <property type="term" value="C:cytoplasm"/>
    <property type="evidence" value="ECO:0000318"/>
    <property type="project" value="GO_Central"/>
</dbReference>
<dbReference type="FunCoup" id="A0A3B3IIN3">
    <property type="interactions" value="88"/>
</dbReference>
<keyword evidence="13" id="KW-0966">Cell projection</keyword>
<name>A0A3B3IIN3_ORYLA</name>
<reference evidence="17" key="2">
    <citation type="submission" date="2025-08" db="UniProtKB">
        <authorList>
            <consortium name="Ensembl"/>
        </authorList>
    </citation>
    <scope>IDENTIFICATION</scope>
    <source>
        <strain evidence="17">Hd-rR</strain>
    </source>
</reference>
<dbReference type="KEGG" id="ola:101173328"/>
<dbReference type="CTD" id="57698"/>